<dbReference type="PANTHER" id="PTHR10663:SF388">
    <property type="entry name" value="GOLGI-SPECIFIC BREFELDIN A-RESISTANCE GUANINE NUCLEOTIDE EXCHANGE FACTOR 1"/>
    <property type="match status" value="1"/>
</dbReference>
<dbReference type="GO" id="GO:0032012">
    <property type="term" value="P:regulation of ARF protein signal transduction"/>
    <property type="evidence" value="ECO:0007669"/>
    <property type="project" value="InterPro"/>
</dbReference>
<dbReference type="GO" id="GO:0016192">
    <property type="term" value="P:vesicle-mediated transport"/>
    <property type="evidence" value="ECO:0007669"/>
    <property type="project" value="UniProtKB-ARBA"/>
</dbReference>
<dbReference type="OrthoDB" id="10258608at2759"/>
<dbReference type="SUPFAM" id="SSF48425">
    <property type="entry name" value="Sec7 domain"/>
    <property type="match status" value="1"/>
</dbReference>
<keyword evidence="3" id="KW-1185">Reference proteome</keyword>
<dbReference type="Proteomes" id="UP000605970">
    <property type="component" value="Unassembled WGS sequence"/>
</dbReference>
<dbReference type="Gene3D" id="1.10.220.20">
    <property type="match status" value="1"/>
</dbReference>
<dbReference type="PROSITE" id="PS50190">
    <property type="entry name" value="SEC7"/>
    <property type="match status" value="1"/>
</dbReference>
<dbReference type="InterPro" id="IPR032691">
    <property type="entry name" value="Mon2/Sec7/BIG1-like_HUS"/>
</dbReference>
<dbReference type="InterPro" id="IPR023394">
    <property type="entry name" value="Sec7_C_sf"/>
</dbReference>
<evidence type="ECO:0000313" key="2">
    <source>
        <dbReference type="EMBL" id="KAF7636785.1"/>
    </source>
</evidence>
<evidence type="ECO:0000259" key="1">
    <source>
        <dbReference type="PROSITE" id="PS50190"/>
    </source>
</evidence>
<dbReference type="AlphaFoldDB" id="A0A8S9ZTG4"/>
<dbReference type="EMBL" id="JABEBT010000026">
    <property type="protein sequence ID" value="KAF7636785.1"/>
    <property type="molecule type" value="Genomic_DNA"/>
</dbReference>
<dbReference type="Pfam" id="PF12783">
    <property type="entry name" value="Sec7-like_HUS"/>
    <property type="match status" value="1"/>
</dbReference>
<dbReference type="Gene3D" id="1.10.1000.11">
    <property type="entry name" value="Arf Nucleotide-binding Site Opener,domain 2"/>
    <property type="match status" value="1"/>
</dbReference>
<gene>
    <name evidence="2" type="ORF">Mgra_00003731</name>
</gene>
<dbReference type="GO" id="GO:0005085">
    <property type="term" value="F:guanyl-nucleotide exchange factor activity"/>
    <property type="evidence" value="ECO:0007669"/>
    <property type="project" value="InterPro"/>
</dbReference>
<dbReference type="CDD" id="cd00171">
    <property type="entry name" value="Sec7"/>
    <property type="match status" value="1"/>
</dbReference>
<dbReference type="Pfam" id="PF01369">
    <property type="entry name" value="Sec7"/>
    <property type="match status" value="1"/>
</dbReference>
<dbReference type="PANTHER" id="PTHR10663">
    <property type="entry name" value="GUANYL-NUCLEOTIDE EXCHANGE FACTOR"/>
    <property type="match status" value="1"/>
</dbReference>
<name>A0A8S9ZTG4_9BILA</name>
<proteinExistence type="predicted"/>
<comment type="caution">
    <text evidence="2">The sequence shown here is derived from an EMBL/GenBank/DDBJ whole genome shotgun (WGS) entry which is preliminary data.</text>
</comment>
<dbReference type="SMART" id="SM00222">
    <property type="entry name" value="Sec7"/>
    <property type="match status" value="1"/>
</dbReference>
<dbReference type="GO" id="GO:0005737">
    <property type="term" value="C:cytoplasm"/>
    <property type="evidence" value="ECO:0007669"/>
    <property type="project" value="UniProtKB-ARBA"/>
</dbReference>
<organism evidence="2 3">
    <name type="scientific">Meloidogyne graminicola</name>
    <dbReference type="NCBI Taxonomy" id="189291"/>
    <lineage>
        <taxon>Eukaryota</taxon>
        <taxon>Metazoa</taxon>
        <taxon>Ecdysozoa</taxon>
        <taxon>Nematoda</taxon>
        <taxon>Chromadorea</taxon>
        <taxon>Rhabditida</taxon>
        <taxon>Tylenchina</taxon>
        <taxon>Tylenchomorpha</taxon>
        <taxon>Tylenchoidea</taxon>
        <taxon>Meloidogynidae</taxon>
        <taxon>Meloidogyninae</taxon>
        <taxon>Meloidogyne</taxon>
    </lineage>
</organism>
<reference evidence="2" key="1">
    <citation type="journal article" date="2020" name="Ecol. Evol.">
        <title>Genome structure and content of the rice root-knot nematode (Meloidogyne graminicola).</title>
        <authorList>
            <person name="Phan N.T."/>
            <person name="Danchin E.G.J."/>
            <person name="Klopp C."/>
            <person name="Perfus-Barbeoch L."/>
            <person name="Kozlowski D.K."/>
            <person name="Koutsovoulos G.D."/>
            <person name="Lopez-Roques C."/>
            <person name="Bouchez O."/>
            <person name="Zahm M."/>
            <person name="Besnard G."/>
            <person name="Bellafiore S."/>
        </authorList>
    </citation>
    <scope>NUCLEOTIDE SEQUENCE</scope>
    <source>
        <strain evidence="2">VN-18</strain>
    </source>
</reference>
<feature type="domain" description="SEC7" evidence="1">
    <location>
        <begin position="489"/>
        <end position="662"/>
    </location>
</feature>
<dbReference type="InterPro" id="IPR000904">
    <property type="entry name" value="Sec7_dom"/>
</dbReference>
<dbReference type="GO" id="GO:0012505">
    <property type="term" value="C:endomembrane system"/>
    <property type="evidence" value="ECO:0007669"/>
    <property type="project" value="UniProtKB-ARBA"/>
</dbReference>
<protein>
    <submittedName>
        <fullName evidence="2">SEC7 domain-containing protein</fullName>
    </submittedName>
</protein>
<sequence>MALVNGLYVVQGEANAVLALLRKFRRTQTRQQLQLSDEHNPLLRNFADLRDVLNKVNDLSEIQFDTFISPFLEVIKSDATDGPITSRALCAIEKFISYGLLSFSNIRIAGAVQSIADAVTKAKFIGTPKAGIDECVLFQILQVSILKTLRALVISPGGRHLSNATVCEILQCSFRIGLEQSLPELLRIVAESALADMCRHLFAAMPTFEQDIRMGLKELMRFLIALCNPHDRTNLPQMIQMGLNLLTVAFETGNEFLRESDIILPLLKDDLAHTLLQLLGTQKLKIFAATNRVCFLLFESIRPHLKFQMEAYFIKLSQIISSSTGHSSLLQNQKIIDQQNGKITNNVITNYELKELALEALADMWRLPNLVSELYLNYDCSLYCSNLFEDLVRNLLENAFPSGPLLSTHILSVDIVLTVVDFIERNCTARQQQQRNDALVRSLDGLSTDDLDGKITHETDFINQETNISSLTYGLINQSHLTPPTLAELISVKKQKRLMTEGTDLFNRHSPQKGNVVCWLRQNPRLEKCKIAEYISNRKRPEVLRAFVESFEFHGLRLDMALRQFLETFRLPGDAAEIDKIINHFSEHWFNSNNQPFEHVDAAYTLAYAILMLNTDQHNPQVRRNQTLMSVEDFKRNLSGTNHGKDFEPEMLEQIYGAIKNEEIVMPAEQVGQVRENYLWRVLQRRSQTNEGHYWQMSNYQSWNDRDLFCVLWGPLTASLHYVMNKTADDTILTKCMGGYRKCASIAAYFGMTDVFDTLIIHLCKTTMASI</sequence>
<dbReference type="InterPro" id="IPR035999">
    <property type="entry name" value="Sec7_dom_sf"/>
</dbReference>
<evidence type="ECO:0000313" key="3">
    <source>
        <dbReference type="Proteomes" id="UP000605970"/>
    </source>
</evidence>
<accession>A0A8S9ZTG4</accession>